<dbReference type="GO" id="GO:0030246">
    <property type="term" value="F:carbohydrate binding"/>
    <property type="evidence" value="ECO:0007669"/>
    <property type="project" value="UniProtKB-KW"/>
</dbReference>
<evidence type="ECO:0000256" key="3">
    <source>
        <dbReference type="ARBA" id="ARBA00022729"/>
    </source>
</evidence>
<reference evidence="6" key="1">
    <citation type="submission" date="2015-11" db="EMBL/GenBank/DDBJ databases">
        <title>De novo transcriptome assembly of four potential Pierce s Disease insect vectors from Arizona vineyards.</title>
        <authorList>
            <person name="Tassone E.E."/>
        </authorList>
    </citation>
    <scope>NUCLEOTIDE SEQUENCE</scope>
</reference>
<keyword evidence="3" id="KW-0732">Signal</keyword>
<dbReference type="Pfam" id="PF00059">
    <property type="entry name" value="Lectin_C"/>
    <property type="match status" value="1"/>
</dbReference>
<dbReference type="GO" id="GO:0008083">
    <property type="term" value="F:growth factor activity"/>
    <property type="evidence" value="ECO:0007669"/>
    <property type="project" value="TreeGrafter"/>
</dbReference>
<evidence type="ECO:0000256" key="4">
    <source>
        <dbReference type="ARBA" id="ARBA00022734"/>
    </source>
</evidence>
<dbReference type="InterPro" id="IPR016187">
    <property type="entry name" value="CTDL_fold"/>
</dbReference>
<dbReference type="PANTHER" id="PTHR22799">
    <property type="entry name" value="TETRANECTIN-RELATED"/>
    <property type="match status" value="1"/>
</dbReference>
<dbReference type="PROSITE" id="PS50041">
    <property type="entry name" value="C_TYPE_LECTIN_2"/>
    <property type="match status" value="1"/>
</dbReference>
<dbReference type="Gene3D" id="3.10.100.10">
    <property type="entry name" value="Mannose-Binding Protein A, subunit A"/>
    <property type="match status" value="1"/>
</dbReference>
<proteinExistence type="predicted"/>
<dbReference type="AlphaFoldDB" id="A0A1B6L7F0"/>
<sequence length="130" mass="15319">RPRPPNPKTKNYRVIRSLSNWDGGFYGCQSQGGMYAAITSPGDQIEIEDAIRRDAPERQYFWVGGSDWNHKGDFWWKGTGHYFTYTNWVYGEPEVSDAYRCVVISDPNDFKWMTGNCYTEYFYICQFNNY</sequence>
<evidence type="ECO:0000256" key="1">
    <source>
        <dbReference type="ARBA" id="ARBA00004613"/>
    </source>
</evidence>
<dbReference type="InterPro" id="IPR001304">
    <property type="entry name" value="C-type_lectin-like"/>
</dbReference>
<evidence type="ECO:0000256" key="2">
    <source>
        <dbReference type="ARBA" id="ARBA00022525"/>
    </source>
</evidence>
<feature type="non-terminal residue" evidence="6">
    <location>
        <position position="1"/>
    </location>
</feature>
<organism evidence="6">
    <name type="scientific">Graphocephala atropunctata</name>
    <dbReference type="NCBI Taxonomy" id="36148"/>
    <lineage>
        <taxon>Eukaryota</taxon>
        <taxon>Metazoa</taxon>
        <taxon>Ecdysozoa</taxon>
        <taxon>Arthropoda</taxon>
        <taxon>Hexapoda</taxon>
        <taxon>Insecta</taxon>
        <taxon>Pterygota</taxon>
        <taxon>Neoptera</taxon>
        <taxon>Paraneoptera</taxon>
        <taxon>Hemiptera</taxon>
        <taxon>Auchenorrhyncha</taxon>
        <taxon>Membracoidea</taxon>
        <taxon>Cicadellidae</taxon>
        <taxon>Cicadellinae</taxon>
        <taxon>Cicadellini</taxon>
        <taxon>Graphocephala</taxon>
    </lineage>
</organism>
<dbReference type="SUPFAM" id="SSF56436">
    <property type="entry name" value="C-type lectin-like"/>
    <property type="match status" value="1"/>
</dbReference>
<dbReference type="PANTHER" id="PTHR22799:SF1">
    <property type="entry name" value="C-TYPE LECTIN DOMAIN FAMILY 11 MEMBER A"/>
    <property type="match status" value="1"/>
</dbReference>
<name>A0A1B6L7F0_9HEMI</name>
<dbReference type="SMART" id="SM00034">
    <property type="entry name" value="CLECT"/>
    <property type="match status" value="1"/>
</dbReference>
<keyword evidence="2" id="KW-0964">Secreted</keyword>
<dbReference type="CDD" id="cd00037">
    <property type="entry name" value="CLECT"/>
    <property type="match status" value="1"/>
</dbReference>
<evidence type="ECO:0000259" key="5">
    <source>
        <dbReference type="PROSITE" id="PS50041"/>
    </source>
</evidence>
<dbReference type="InterPro" id="IPR016186">
    <property type="entry name" value="C-type_lectin-like/link_sf"/>
</dbReference>
<dbReference type="EMBL" id="GEBQ01020392">
    <property type="protein sequence ID" value="JAT19585.1"/>
    <property type="molecule type" value="Transcribed_RNA"/>
</dbReference>
<protein>
    <recommendedName>
        <fullName evidence="5">C-type lectin domain-containing protein</fullName>
    </recommendedName>
</protein>
<accession>A0A1B6L7F0</accession>
<comment type="subcellular location">
    <subcellularLocation>
        <location evidence="1">Secreted</location>
    </subcellularLocation>
</comment>
<gene>
    <name evidence="6" type="ORF">g.16414</name>
</gene>
<dbReference type="GO" id="GO:0005615">
    <property type="term" value="C:extracellular space"/>
    <property type="evidence" value="ECO:0007669"/>
    <property type="project" value="TreeGrafter"/>
</dbReference>
<feature type="domain" description="C-type lectin" evidence="5">
    <location>
        <begin position="12"/>
        <end position="126"/>
    </location>
</feature>
<dbReference type="InterPro" id="IPR051663">
    <property type="entry name" value="CLec_Tetranectin-domain"/>
</dbReference>
<evidence type="ECO:0000313" key="6">
    <source>
        <dbReference type="EMBL" id="JAT19585.1"/>
    </source>
</evidence>
<keyword evidence="4" id="KW-0430">Lectin</keyword>